<evidence type="ECO:0000256" key="5">
    <source>
        <dbReference type="SAM" id="MobiDB-lite"/>
    </source>
</evidence>
<dbReference type="Proteomes" id="UP000604475">
    <property type="component" value="Unassembled WGS sequence"/>
</dbReference>
<evidence type="ECO:0000313" key="8">
    <source>
        <dbReference type="Proteomes" id="UP000604475"/>
    </source>
</evidence>
<dbReference type="InterPro" id="IPR050109">
    <property type="entry name" value="HTH-type_TetR-like_transc_reg"/>
</dbReference>
<dbReference type="GO" id="GO:0000976">
    <property type="term" value="F:transcription cis-regulatory region binding"/>
    <property type="evidence" value="ECO:0007669"/>
    <property type="project" value="TreeGrafter"/>
</dbReference>
<keyword evidence="1" id="KW-0805">Transcription regulation</keyword>
<dbReference type="RefSeq" id="WP_203007562.1">
    <property type="nucleotide sequence ID" value="NZ_JADWYU010000078.1"/>
</dbReference>
<evidence type="ECO:0000256" key="2">
    <source>
        <dbReference type="ARBA" id="ARBA00023125"/>
    </source>
</evidence>
<evidence type="ECO:0000313" key="7">
    <source>
        <dbReference type="EMBL" id="MBL7628998.1"/>
    </source>
</evidence>
<dbReference type="InterPro" id="IPR023772">
    <property type="entry name" value="DNA-bd_HTH_TetR-type_CS"/>
</dbReference>
<dbReference type="InterPro" id="IPR039536">
    <property type="entry name" value="TetR_C_Proteobacteria"/>
</dbReference>
<dbReference type="InterPro" id="IPR009057">
    <property type="entry name" value="Homeodomain-like_sf"/>
</dbReference>
<dbReference type="Pfam" id="PF00440">
    <property type="entry name" value="TetR_N"/>
    <property type="match status" value="1"/>
</dbReference>
<evidence type="ECO:0000259" key="6">
    <source>
        <dbReference type="PROSITE" id="PS50977"/>
    </source>
</evidence>
<proteinExistence type="predicted"/>
<dbReference type="AlphaFoldDB" id="A0A937RBB8"/>
<organism evidence="7 8">
    <name type="scientific">Frankia nepalensis</name>
    <dbReference type="NCBI Taxonomy" id="1836974"/>
    <lineage>
        <taxon>Bacteria</taxon>
        <taxon>Bacillati</taxon>
        <taxon>Actinomycetota</taxon>
        <taxon>Actinomycetes</taxon>
        <taxon>Frankiales</taxon>
        <taxon>Frankiaceae</taxon>
        <taxon>Frankia</taxon>
    </lineage>
</organism>
<dbReference type="SUPFAM" id="SSF46689">
    <property type="entry name" value="Homeodomain-like"/>
    <property type="match status" value="1"/>
</dbReference>
<dbReference type="PRINTS" id="PR00455">
    <property type="entry name" value="HTHTETR"/>
</dbReference>
<evidence type="ECO:0000256" key="4">
    <source>
        <dbReference type="PROSITE-ProRule" id="PRU00335"/>
    </source>
</evidence>
<evidence type="ECO:0000256" key="1">
    <source>
        <dbReference type="ARBA" id="ARBA00023015"/>
    </source>
</evidence>
<dbReference type="GO" id="GO:0003700">
    <property type="term" value="F:DNA-binding transcription factor activity"/>
    <property type="evidence" value="ECO:0007669"/>
    <property type="project" value="TreeGrafter"/>
</dbReference>
<dbReference type="EMBL" id="JAEACQ010000202">
    <property type="protein sequence ID" value="MBL7628998.1"/>
    <property type="molecule type" value="Genomic_DNA"/>
</dbReference>
<dbReference type="Gene3D" id="1.10.357.10">
    <property type="entry name" value="Tetracycline Repressor, domain 2"/>
    <property type="match status" value="1"/>
</dbReference>
<dbReference type="SUPFAM" id="SSF48498">
    <property type="entry name" value="Tetracyclin repressor-like, C-terminal domain"/>
    <property type="match status" value="1"/>
</dbReference>
<reference evidence="7" key="1">
    <citation type="submission" date="2020-12" db="EMBL/GenBank/DDBJ databases">
        <title>Genomic characterization of non-nitrogen-fixing Frankia strains.</title>
        <authorList>
            <person name="Carlos-Shanley C."/>
            <person name="Guerra T."/>
            <person name="Hahn D."/>
        </authorList>
    </citation>
    <scope>NUCLEOTIDE SEQUENCE</scope>
    <source>
        <strain evidence="7">CN6</strain>
    </source>
</reference>
<dbReference type="InterPro" id="IPR001647">
    <property type="entry name" value="HTH_TetR"/>
</dbReference>
<keyword evidence="2 4" id="KW-0238">DNA-binding</keyword>
<dbReference type="PANTHER" id="PTHR30055:SF146">
    <property type="entry name" value="HTH-TYPE TRANSCRIPTIONAL DUAL REGULATOR CECR"/>
    <property type="match status" value="1"/>
</dbReference>
<dbReference type="GO" id="GO:0045892">
    <property type="term" value="P:negative regulation of DNA-templated transcription"/>
    <property type="evidence" value="ECO:0007669"/>
    <property type="project" value="UniProtKB-ARBA"/>
</dbReference>
<protein>
    <submittedName>
        <fullName evidence="7">TetR/AcrR family transcriptional regulator</fullName>
    </submittedName>
</protein>
<name>A0A937RBB8_9ACTN</name>
<feature type="DNA-binding region" description="H-T-H motif" evidence="4">
    <location>
        <begin position="43"/>
        <end position="62"/>
    </location>
</feature>
<dbReference type="Gene3D" id="1.10.10.60">
    <property type="entry name" value="Homeodomain-like"/>
    <property type="match status" value="1"/>
</dbReference>
<dbReference type="Pfam" id="PF14246">
    <property type="entry name" value="TetR_C_7"/>
    <property type="match status" value="1"/>
</dbReference>
<keyword evidence="8" id="KW-1185">Reference proteome</keyword>
<gene>
    <name evidence="7" type="ORF">I7412_17910</name>
</gene>
<accession>A0A937RBB8</accession>
<dbReference type="InterPro" id="IPR036271">
    <property type="entry name" value="Tet_transcr_reg_TetR-rel_C_sf"/>
</dbReference>
<feature type="domain" description="HTH tetR-type" evidence="6">
    <location>
        <begin position="20"/>
        <end position="80"/>
    </location>
</feature>
<comment type="caution">
    <text evidence="7">The sequence shown here is derived from an EMBL/GenBank/DDBJ whole genome shotgun (WGS) entry which is preliminary data.</text>
</comment>
<sequence length="238" mass="24774">MGGVDGDAGSGGEAYSRGRIDKRQAIVRAAFDVFARDGYAQASVDAIAAAAGVAKPTIYNHFGAKENLFRVVMADVGRRATAATLEVLGAFPAEPDDLRAELTQLGRRLTTCFADPVSTSLRRLLHAEIVRFPDLLDEVRAGAATPVIDALAGPLARLATAGHLQLSDPIRASNQFIALIGDELPALTALGTRPAPPEQIDAVVTAGVDTFLRAFGTADNSPALGDPDPHAATTSHPT</sequence>
<feature type="region of interest" description="Disordered" evidence="5">
    <location>
        <begin position="218"/>
        <end position="238"/>
    </location>
</feature>
<dbReference type="PANTHER" id="PTHR30055">
    <property type="entry name" value="HTH-TYPE TRANSCRIPTIONAL REGULATOR RUTR"/>
    <property type="match status" value="1"/>
</dbReference>
<evidence type="ECO:0000256" key="3">
    <source>
        <dbReference type="ARBA" id="ARBA00023163"/>
    </source>
</evidence>
<dbReference type="PROSITE" id="PS01081">
    <property type="entry name" value="HTH_TETR_1"/>
    <property type="match status" value="1"/>
</dbReference>
<dbReference type="PROSITE" id="PS50977">
    <property type="entry name" value="HTH_TETR_2"/>
    <property type="match status" value="1"/>
</dbReference>
<dbReference type="FunFam" id="1.10.10.60:FF:000141">
    <property type="entry name" value="TetR family transcriptional regulator"/>
    <property type="match status" value="1"/>
</dbReference>
<keyword evidence="3" id="KW-0804">Transcription</keyword>